<dbReference type="AlphaFoldDB" id="K6WZ78"/>
<evidence type="ECO:0000259" key="3">
    <source>
        <dbReference type="Pfam" id="PF05532"/>
    </source>
</evidence>
<organism evidence="4 5">
    <name type="scientific">Gordonia rhizosphera NBRC 16068</name>
    <dbReference type="NCBI Taxonomy" id="1108045"/>
    <lineage>
        <taxon>Bacteria</taxon>
        <taxon>Bacillati</taxon>
        <taxon>Actinomycetota</taxon>
        <taxon>Actinomycetes</taxon>
        <taxon>Mycobacteriales</taxon>
        <taxon>Gordoniaceae</taxon>
        <taxon>Gordonia</taxon>
    </lineage>
</organism>
<dbReference type="RefSeq" id="WP_006335738.1">
    <property type="nucleotide sequence ID" value="NZ_BAHC01000151.1"/>
</dbReference>
<evidence type="ECO:0000313" key="5">
    <source>
        <dbReference type="Proteomes" id="UP000008363"/>
    </source>
</evidence>
<dbReference type="Proteomes" id="UP000008363">
    <property type="component" value="Unassembled WGS sequence"/>
</dbReference>
<dbReference type="InterPro" id="IPR036629">
    <property type="entry name" value="YjbJ_sf"/>
</dbReference>
<evidence type="ECO:0000256" key="1">
    <source>
        <dbReference type="ARBA" id="ARBA00009129"/>
    </source>
</evidence>
<keyword evidence="5" id="KW-1185">Reference proteome</keyword>
<reference evidence="4 5" key="1">
    <citation type="submission" date="2012-08" db="EMBL/GenBank/DDBJ databases">
        <title>Whole genome shotgun sequence of Gordonia rhizosphera NBRC 16068.</title>
        <authorList>
            <person name="Takarada H."/>
            <person name="Isaki S."/>
            <person name="Hosoyama A."/>
            <person name="Tsuchikane K."/>
            <person name="Katsumata H."/>
            <person name="Baba S."/>
            <person name="Ohji S."/>
            <person name="Yamazaki S."/>
            <person name="Fujita N."/>
        </authorList>
    </citation>
    <scope>NUCLEOTIDE SEQUENCE [LARGE SCALE GENOMIC DNA]</scope>
    <source>
        <strain evidence="4 5">NBRC 16068</strain>
    </source>
</reference>
<sequence length="70" mass="7252">MGISDDAKNKAEELKGRGKEAAGGLTDNQDLKQEGQGDQASAHGKQKIADAADAVKGKVDDIKDKLTGKS</sequence>
<accession>K6WZ78</accession>
<evidence type="ECO:0000256" key="2">
    <source>
        <dbReference type="SAM" id="MobiDB-lite"/>
    </source>
</evidence>
<dbReference type="OrthoDB" id="2143260at2"/>
<dbReference type="SUPFAM" id="SSF69047">
    <property type="entry name" value="Hypothetical protein YjbJ"/>
    <property type="match status" value="1"/>
</dbReference>
<dbReference type="Gene3D" id="1.10.1470.10">
    <property type="entry name" value="YjbJ"/>
    <property type="match status" value="1"/>
</dbReference>
<dbReference type="Pfam" id="PF05532">
    <property type="entry name" value="CsbD"/>
    <property type="match status" value="1"/>
</dbReference>
<dbReference type="InterPro" id="IPR008462">
    <property type="entry name" value="CsbD"/>
</dbReference>
<dbReference type="eggNOG" id="COG3237">
    <property type="taxonomic scope" value="Bacteria"/>
</dbReference>
<feature type="compositionally biased region" description="Basic and acidic residues" evidence="2">
    <location>
        <begin position="1"/>
        <end position="20"/>
    </location>
</feature>
<feature type="region of interest" description="Disordered" evidence="2">
    <location>
        <begin position="1"/>
        <end position="51"/>
    </location>
</feature>
<dbReference type="STRING" id="1108045.GORHZ_151_00110"/>
<dbReference type="EMBL" id="BAHC01000151">
    <property type="protein sequence ID" value="GAB91839.1"/>
    <property type="molecule type" value="Genomic_DNA"/>
</dbReference>
<evidence type="ECO:0000313" key="4">
    <source>
        <dbReference type="EMBL" id="GAB91839.1"/>
    </source>
</evidence>
<comment type="similarity">
    <text evidence="1">Belongs to the UPF0337 (CsbD) family.</text>
</comment>
<name>K6WZ78_9ACTN</name>
<protein>
    <recommendedName>
        <fullName evidence="3">CsbD-like domain-containing protein</fullName>
    </recommendedName>
</protein>
<proteinExistence type="inferred from homology"/>
<feature type="domain" description="CsbD-like" evidence="3">
    <location>
        <begin position="5"/>
        <end position="56"/>
    </location>
</feature>
<gene>
    <name evidence="4" type="ORF">GORHZ_151_00110</name>
</gene>
<comment type="caution">
    <text evidence="4">The sequence shown here is derived from an EMBL/GenBank/DDBJ whole genome shotgun (WGS) entry which is preliminary data.</text>
</comment>